<comment type="caution">
    <text evidence="1">The sequence shown here is derived from an EMBL/GenBank/DDBJ whole genome shotgun (WGS) entry which is preliminary data.</text>
</comment>
<organism evidence="1 2">
    <name type="scientific">Streptomyces edwardsiae</name>
    <dbReference type="NCBI Taxonomy" id="3075527"/>
    <lineage>
        <taxon>Bacteria</taxon>
        <taxon>Bacillati</taxon>
        <taxon>Actinomycetota</taxon>
        <taxon>Actinomycetes</taxon>
        <taxon>Kitasatosporales</taxon>
        <taxon>Streptomycetaceae</taxon>
        <taxon>Streptomyces</taxon>
    </lineage>
</organism>
<evidence type="ECO:0000313" key="2">
    <source>
        <dbReference type="Proteomes" id="UP001180503"/>
    </source>
</evidence>
<dbReference type="EMBL" id="JAVRFB010000023">
    <property type="protein sequence ID" value="MDT0405246.1"/>
    <property type="molecule type" value="Genomic_DNA"/>
</dbReference>
<protein>
    <submittedName>
        <fullName evidence="1">Uncharacterized protein</fullName>
    </submittedName>
</protein>
<evidence type="ECO:0000313" key="1">
    <source>
        <dbReference type="EMBL" id="MDT0405246.1"/>
    </source>
</evidence>
<dbReference type="Proteomes" id="UP001180503">
    <property type="component" value="Unassembled WGS sequence"/>
</dbReference>
<reference evidence="2" key="1">
    <citation type="submission" date="2023-07" db="EMBL/GenBank/DDBJ databases">
        <title>30 novel species of actinomycetes from the DSMZ collection.</title>
        <authorList>
            <person name="Nouioui I."/>
        </authorList>
    </citation>
    <scope>NUCLEOTIDE SEQUENCE [LARGE SCALE GENOMIC DNA]</scope>
    <source>
        <strain evidence="2">DSM 41635</strain>
    </source>
</reference>
<sequence>MTSSASFRNPTNWSDGFYELAIEIGATDDARLQDVLTALWVAAGVQGCCGRSDLEPEEQDPVPCTVDSLTEYGHLRGQVRLPTNQLVVCGCVAIRGGDDSSDWLDFYVPVGALDNAGLAYWDGRPFFRSDVMDDWLAAIGRETFTRAAFSLGVVGFEVSGCADAGTLAGQMPQERGVGYLLPIGGALHYGAANA</sequence>
<dbReference type="RefSeq" id="WP_311710924.1">
    <property type="nucleotide sequence ID" value="NZ_JAVRFB010000023.1"/>
</dbReference>
<proteinExistence type="predicted"/>
<accession>A0ABU2QLA7</accession>
<gene>
    <name evidence="1" type="ORF">RM528_25740</name>
</gene>
<name>A0ABU2QLA7_9ACTN</name>